<accession>A0A392MUH7</accession>
<evidence type="ECO:0000313" key="2">
    <source>
        <dbReference type="Proteomes" id="UP000265520"/>
    </source>
</evidence>
<organism evidence="1 2">
    <name type="scientific">Trifolium medium</name>
    <dbReference type="NCBI Taxonomy" id="97028"/>
    <lineage>
        <taxon>Eukaryota</taxon>
        <taxon>Viridiplantae</taxon>
        <taxon>Streptophyta</taxon>
        <taxon>Embryophyta</taxon>
        <taxon>Tracheophyta</taxon>
        <taxon>Spermatophyta</taxon>
        <taxon>Magnoliopsida</taxon>
        <taxon>eudicotyledons</taxon>
        <taxon>Gunneridae</taxon>
        <taxon>Pentapetalae</taxon>
        <taxon>rosids</taxon>
        <taxon>fabids</taxon>
        <taxon>Fabales</taxon>
        <taxon>Fabaceae</taxon>
        <taxon>Papilionoideae</taxon>
        <taxon>50 kb inversion clade</taxon>
        <taxon>NPAAA clade</taxon>
        <taxon>Hologalegina</taxon>
        <taxon>IRL clade</taxon>
        <taxon>Trifolieae</taxon>
        <taxon>Trifolium</taxon>
    </lineage>
</organism>
<keyword evidence="2" id="KW-1185">Reference proteome</keyword>
<dbReference type="AlphaFoldDB" id="A0A392MUH7"/>
<evidence type="ECO:0000313" key="1">
    <source>
        <dbReference type="EMBL" id="MCH90942.1"/>
    </source>
</evidence>
<name>A0A392MUH7_9FABA</name>
<sequence>KIGLAPCQTQHSHILSLLLTKSSATTTPPASSQSAGTYCGSQFSILTSMAKASKTSAPFALSYAQ</sequence>
<comment type="caution">
    <text evidence="1">The sequence shown here is derived from an EMBL/GenBank/DDBJ whole genome shotgun (WGS) entry which is preliminary data.</text>
</comment>
<proteinExistence type="predicted"/>
<gene>
    <name evidence="1" type="ORF">A2U01_0011866</name>
</gene>
<dbReference type="Proteomes" id="UP000265520">
    <property type="component" value="Unassembled WGS sequence"/>
</dbReference>
<reference evidence="1 2" key="1">
    <citation type="journal article" date="2018" name="Front. Plant Sci.">
        <title>Red Clover (Trifolium pratense) and Zigzag Clover (T. medium) - A Picture of Genomic Similarities and Differences.</title>
        <authorList>
            <person name="Dluhosova J."/>
            <person name="Istvanek J."/>
            <person name="Nedelnik J."/>
            <person name="Repkova J."/>
        </authorList>
    </citation>
    <scope>NUCLEOTIDE SEQUENCE [LARGE SCALE GENOMIC DNA]</scope>
    <source>
        <strain evidence="2">cv. 10/8</strain>
        <tissue evidence="1">Leaf</tissue>
    </source>
</reference>
<protein>
    <submittedName>
        <fullName evidence="1">Uncharacterized protein</fullName>
    </submittedName>
</protein>
<dbReference type="EMBL" id="LXQA010019384">
    <property type="protein sequence ID" value="MCH90942.1"/>
    <property type="molecule type" value="Genomic_DNA"/>
</dbReference>
<feature type="non-terminal residue" evidence="1">
    <location>
        <position position="1"/>
    </location>
</feature>